<dbReference type="OrthoDB" id="1036397at2"/>
<name>A0A1I3KVJ7_9FLAO</name>
<organism evidence="1 2">
    <name type="scientific">Myroides guanonis</name>
    <dbReference type="NCBI Taxonomy" id="1150112"/>
    <lineage>
        <taxon>Bacteria</taxon>
        <taxon>Pseudomonadati</taxon>
        <taxon>Bacteroidota</taxon>
        <taxon>Flavobacteriia</taxon>
        <taxon>Flavobacteriales</taxon>
        <taxon>Flavobacteriaceae</taxon>
        <taxon>Myroides</taxon>
    </lineage>
</organism>
<proteinExistence type="predicted"/>
<protein>
    <submittedName>
        <fullName evidence="1">Uncharacterized protein</fullName>
    </submittedName>
</protein>
<dbReference type="EMBL" id="FORU01000001">
    <property type="protein sequence ID" value="SFI76424.1"/>
    <property type="molecule type" value="Genomic_DNA"/>
</dbReference>
<sequence>MSNIEIFKTNVQTDNEAEKILKSLLKLYTSYTMNFDLEDKENILRVLSLRLDIETDSIISHLNTLGYNCDLINHS</sequence>
<gene>
    <name evidence="1" type="ORF">SAMN04487893_10176</name>
</gene>
<accession>A0A1I3KVJ7</accession>
<evidence type="ECO:0000313" key="2">
    <source>
        <dbReference type="Proteomes" id="UP000243887"/>
    </source>
</evidence>
<dbReference type="STRING" id="1150112.SAMN04487893_10176"/>
<dbReference type="AlphaFoldDB" id="A0A1I3KVJ7"/>
<keyword evidence="2" id="KW-1185">Reference proteome</keyword>
<dbReference type="Proteomes" id="UP000243887">
    <property type="component" value="Unassembled WGS sequence"/>
</dbReference>
<evidence type="ECO:0000313" key="1">
    <source>
        <dbReference type="EMBL" id="SFI76424.1"/>
    </source>
</evidence>
<reference evidence="2" key="1">
    <citation type="submission" date="2016-10" db="EMBL/GenBank/DDBJ databases">
        <authorList>
            <person name="Varghese N."/>
            <person name="Submissions S."/>
        </authorList>
    </citation>
    <scope>NUCLEOTIDE SEQUENCE [LARGE SCALE GENOMIC DNA]</scope>
    <source>
        <strain evidence="2">DSM 26542</strain>
    </source>
</reference>